<reference evidence="1" key="2">
    <citation type="submission" date="2020-09" db="EMBL/GenBank/DDBJ databases">
        <authorList>
            <person name="Sun Q."/>
            <person name="Zhou Y."/>
        </authorList>
    </citation>
    <scope>NUCLEOTIDE SEQUENCE</scope>
    <source>
        <strain evidence="1">CGMCC 1.14988</strain>
    </source>
</reference>
<sequence length="118" mass="13012">MSLPLRWHDDVPADLRRVRERFGAEAFEQARQVITSLPGDPLLGDWLTDHPGTGDLSTCRKVKSGPDEIAPDGTNLGPALRLVYRLLPSNTDVQQVEVLCIAPRRDLIAYAVAAARLQ</sequence>
<evidence type="ECO:0000313" key="1">
    <source>
        <dbReference type="EMBL" id="GGI05208.1"/>
    </source>
</evidence>
<evidence type="ECO:0000313" key="2">
    <source>
        <dbReference type="Proteomes" id="UP000650511"/>
    </source>
</evidence>
<gene>
    <name evidence="1" type="ORF">GCM10011354_12950</name>
</gene>
<keyword evidence="2" id="KW-1185">Reference proteome</keyword>
<protein>
    <submittedName>
        <fullName evidence="1">Uncharacterized protein</fullName>
    </submittedName>
</protein>
<comment type="caution">
    <text evidence="1">The sequence shown here is derived from an EMBL/GenBank/DDBJ whole genome shotgun (WGS) entry which is preliminary data.</text>
</comment>
<dbReference type="OrthoDB" id="9760804at2"/>
<accession>A0A8J3A976</accession>
<dbReference type="Proteomes" id="UP000650511">
    <property type="component" value="Unassembled WGS sequence"/>
</dbReference>
<name>A0A8J3A976_9ACTN</name>
<organism evidence="1 2">
    <name type="scientific">Egicoccus halophilus</name>
    <dbReference type="NCBI Taxonomy" id="1670830"/>
    <lineage>
        <taxon>Bacteria</taxon>
        <taxon>Bacillati</taxon>
        <taxon>Actinomycetota</taxon>
        <taxon>Nitriliruptoria</taxon>
        <taxon>Egicoccales</taxon>
        <taxon>Egicoccaceae</taxon>
        <taxon>Egicoccus</taxon>
    </lineage>
</organism>
<dbReference type="RefSeq" id="WP_130649449.1">
    <property type="nucleotide sequence ID" value="NZ_BMHA01000004.1"/>
</dbReference>
<dbReference type="EMBL" id="BMHA01000004">
    <property type="protein sequence ID" value="GGI05208.1"/>
    <property type="molecule type" value="Genomic_DNA"/>
</dbReference>
<proteinExistence type="predicted"/>
<reference evidence="1" key="1">
    <citation type="journal article" date="2014" name="Int. J. Syst. Evol. Microbiol.">
        <title>Complete genome sequence of Corynebacterium casei LMG S-19264T (=DSM 44701T), isolated from a smear-ripened cheese.</title>
        <authorList>
            <consortium name="US DOE Joint Genome Institute (JGI-PGF)"/>
            <person name="Walter F."/>
            <person name="Albersmeier A."/>
            <person name="Kalinowski J."/>
            <person name="Ruckert C."/>
        </authorList>
    </citation>
    <scope>NUCLEOTIDE SEQUENCE</scope>
    <source>
        <strain evidence="1">CGMCC 1.14988</strain>
    </source>
</reference>
<dbReference type="AlphaFoldDB" id="A0A8J3A976"/>